<accession>A0A0D2LEX8</accession>
<evidence type="ECO:0000313" key="2">
    <source>
        <dbReference type="EMBL" id="KIZ05219.1"/>
    </source>
</evidence>
<evidence type="ECO:0000313" key="3">
    <source>
        <dbReference type="Proteomes" id="UP000054498"/>
    </source>
</evidence>
<feature type="compositionally biased region" description="Low complexity" evidence="1">
    <location>
        <begin position="135"/>
        <end position="145"/>
    </location>
</feature>
<protein>
    <submittedName>
        <fullName evidence="2">Programmed cell death protein 2</fullName>
    </submittedName>
</protein>
<sequence length="347" mass="35983">MPREEHSDDEGDLVEWNLGYAEIPERPADLLRHRFPSKIGGRPAWLDPVHLPSRAQLTCGATGAPMRFLLQVYSPLDDEPCAFHRSLFVFASQRGDKLAAAGAVRALRCQLPRDNPYYPPVAPGPDDLTPPQLSEPDAAAAAEADPWGSYAAERAAAAAAAAAGAGAGPASAAAEAAAAGAAPAPAPGGGDGSGGGDVKLFKEFELVVEPEPEEDEATPEVQRARLRRRRAPPAARPRAAPDVRRVLDSYNARVAEEGEYDDEELPPDVLEALEDKGRAHFAVRRSGGGAAWAGAPALGRLGAAPGDLGPAPGTAGAWAQPARSRLGSTARLDYGGGLEPVAANSDA</sequence>
<organism evidence="2 3">
    <name type="scientific">Monoraphidium neglectum</name>
    <dbReference type="NCBI Taxonomy" id="145388"/>
    <lineage>
        <taxon>Eukaryota</taxon>
        <taxon>Viridiplantae</taxon>
        <taxon>Chlorophyta</taxon>
        <taxon>core chlorophytes</taxon>
        <taxon>Chlorophyceae</taxon>
        <taxon>CS clade</taxon>
        <taxon>Sphaeropleales</taxon>
        <taxon>Selenastraceae</taxon>
        <taxon>Monoraphidium</taxon>
    </lineage>
</organism>
<evidence type="ECO:0000256" key="1">
    <source>
        <dbReference type="SAM" id="MobiDB-lite"/>
    </source>
</evidence>
<dbReference type="AlphaFoldDB" id="A0A0D2LEX8"/>
<reference evidence="2 3" key="1">
    <citation type="journal article" date="2013" name="BMC Genomics">
        <title>Reconstruction of the lipid metabolism for the microalga Monoraphidium neglectum from its genome sequence reveals characteristics suitable for biofuel production.</title>
        <authorList>
            <person name="Bogen C."/>
            <person name="Al-Dilaimi A."/>
            <person name="Albersmeier A."/>
            <person name="Wichmann J."/>
            <person name="Grundmann M."/>
            <person name="Rupp O."/>
            <person name="Lauersen K.J."/>
            <person name="Blifernez-Klassen O."/>
            <person name="Kalinowski J."/>
            <person name="Goesmann A."/>
            <person name="Mussgnug J.H."/>
            <person name="Kruse O."/>
        </authorList>
    </citation>
    <scope>NUCLEOTIDE SEQUENCE [LARGE SCALE GENOMIC DNA]</scope>
    <source>
        <strain evidence="2 3">SAG 48.87</strain>
    </source>
</reference>
<dbReference type="PANTHER" id="PTHR12298:SF4">
    <property type="entry name" value="PROGRAMMED CELL DEATH PROTEIN 2"/>
    <property type="match status" value="1"/>
</dbReference>
<dbReference type="OrthoDB" id="443682at2759"/>
<gene>
    <name evidence="2" type="ORF">MNEG_2740</name>
</gene>
<feature type="compositionally biased region" description="Acidic residues" evidence="1">
    <location>
        <begin position="209"/>
        <end position="218"/>
    </location>
</feature>
<feature type="region of interest" description="Disordered" evidence="1">
    <location>
        <begin position="209"/>
        <end position="240"/>
    </location>
</feature>
<dbReference type="PANTHER" id="PTHR12298">
    <property type="entry name" value="PCDC2 PROGRAMMED CELL DEATH PROTEIN 2 -RELATED"/>
    <property type="match status" value="1"/>
</dbReference>
<dbReference type="KEGG" id="mng:MNEG_2740"/>
<feature type="region of interest" description="Disordered" evidence="1">
    <location>
        <begin position="117"/>
        <end position="145"/>
    </location>
</feature>
<dbReference type="RefSeq" id="XP_013904238.1">
    <property type="nucleotide sequence ID" value="XM_014048784.1"/>
</dbReference>
<proteinExistence type="predicted"/>
<dbReference type="EMBL" id="KK100539">
    <property type="protein sequence ID" value="KIZ05219.1"/>
    <property type="molecule type" value="Genomic_DNA"/>
</dbReference>
<dbReference type="GeneID" id="25735618"/>
<keyword evidence="3" id="KW-1185">Reference proteome</keyword>
<name>A0A0D2LEX8_9CHLO</name>
<dbReference type="STRING" id="145388.A0A0D2LEX8"/>
<dbReference type="Proteomes" id="UP000054498">
    <property type="component" value="Unassembled WGS sequence"/>
</dbReference>